<dbReference type="InterPro" id="IPR009025">
    <property type="entry name" value="RBP11-like_dimer"/>
</dbReference>
<dbReference type="HOGENOM" id="CLU_090381_4_2_1"/>
<dbReference type="Pfam" id="PF13656">
    <property type="entry name" value="RNA_pol_L_2"/>
    <property type="match status" value="1"/>
</dbReference>
<reference evidence="6" key="1">
    <citation type="submission" date="2013-02" db="EMBL/GenBank/DDBJ databases">
        <authorList>
            <consortium name="The Broad Institute Genome Sequencing Platform"/>
            <person name="Cuomo C."/>
            <person name="Becnel J."/>
            <person name="Sanscrainte N."/>
            <person name="Walker B."/>
            <person name="Young S.K."/>
            <person name="Zeng Q."/>
            <person name="Gargeya S."/>
            <person name="Fitzgerald M."/>
            <person name="Haas B."/>
            <person name="Abouelleil A."/>
            <person name="Alvarado L."/>
            <person name="Arachchi H.M."/>
            <person name="Berlin A.M."/>
            <person name="Chapman S.B."/>
            <person name="Dewar J."/>
            <person name="Goldberg J."/>
            <person name="Griggs A."/>
            <person name="Gujja S."/>
            <person name="Hansen M."/>
            <person name="Howarth C."/>
            <person name="Imamovic A."/>
            <person name="Larimer J."/>
            <person name="McCowan C."/>
            <person name="Murphy C."/>
            <person name="Neiman D."/>
            <person name="Pearson M."/>
            <person name="Priest M."/>
            <person name="Roberts A."/>
            <person name="Saif S."/>
            <person name="Shea T."/>
            <person name="Sisk P."/>
            <person name="Sykes S."/>
            <person name="Wortman J."/>
            <person name="Nusbaum C."/>
            <person name="Birren B."/>
        </authorList>
    </citation>
    <scope>NUCLEOTIDE SEQUENCE [LARGE SCALE GENOMIC DNA]</scope>
    <source>
        <strain evidence="6">PRA339</strain>
    </source>
</reference>
<gene>
    <name evidence="5" type="ORF">H312_02149</name>
</gene>
<name>A0A059EZT4_9MICR</name>
<keyword evidence="1" id="KW-0240">DNA-directed RNA polymerase</keyword>
<dbReference type="AlphaFoldDB" id="A0A059EZT4"/>
<evidence type="ECO:0000256" key="1">
    <source>
        <dbReference type="ARBA" id="ARBA00022478"/>
    </source>
</evidence>
<dbReference type="GO" id="GO:0003899">
    <property type="term" value="F:DNA-directed RNA polymerase activity"/>
    <property type="evidence" value="ECO:0007669"/>
    <property type="project" value="TreeGrafter"/>
</dbReference>
<sequence>MTMNNDELREEFPRLKRVNEYQVSIGNEDHTLMNILRYSINKKCEDVEYCGYTIPHPSEQISLFNVQFRESYKQNSENVYAALIEGLEGVEMIGKRLLEEIENFNK</sequence>
<dbReference type="GO" id="GO:0046983">
    <property type="term" value="F:protein dimerization activity"/>
    <property type="evidence" value="ECO:0007669"/>
    <property type="project" value="InterPro"/>
</dbReference>
<keyword evidence="2" id="KW-0804">Transcription</keyword>
<accession>A0A059EZT4</accession>
<dbReference type="OrthoDB" id="510325at2759"/>
<dbReference type="VEuPathDB" id="MicrosporidiaDB:H312_02149"/>
<evidence type="ECO:0000313" key="6">
    <source>
        <dbReference type="Proteomes" id="UP000030655"/>
    </source>
</evidence>
<dbReference type="GO" id="GO:0006351">
    <property type="term" value="P:DNA-templated transcription"/>
    <property type="evidence" value="ECO:0007669"/>
    <property type="project" value="InterPro"/>
</dbReference>
<comment type="similarity">
    <text evidence="3">Belongs to the archaeal Rpo11/eukaryotic RPB11/RPC19 RNA polymerase subunit family.</text>
</comment>
<dbReference type="EMBL" id="KK365181">
    <property type="protein sequence ID" value="KCZ80425.1"/>
    <property type="molecule type" value="Genomic_DNA"/>
</dbReference>
<dbReference type="PANTHER" id="PTHR13946">
    <property type="entry name" value="DNA-DIRECTED RNA POLYMERASE I,II,III"/>
    <property type="match status" value="1"/>
</dbReference>
<dbReference type="Gene3D" id="3.30.1360.10">
    <property type="entry name" value="RNA polymerase, RBP11-like subunit"/>
    <property type="match status" value="1"/>
</dbReference>
<evidence type="ECO:0000259" key="4">
    <source>
        <dbReference type="Pfam" id="PF13656"/>
    </source>
</evidence>
<organism evidence="5 6">
    <name type="scientific">Anncaliia algerae PRA339</name>
    <dbReference type="NCBI Taxonomy" id="1288291"/>
    <lineage>
        <taxon>Eukaryota</taxon>
        <taxon>Fungi</taxon>
        <taxon>Fungi incertae sedis</taxon>
        <taxon>Microsporidia</taxon>
        <taxon>Tubulinosematoidea</taxon>
        <taxon>Tubulinosematidae</taxon>
        <taxon>Anncaliia</taxon>
    </lineage>
</organism>
<dbReference type="STRING" id="1288291.A0A059EZT4"/>
<dbReference type="Proteomes" id="UP000030655">
    <property type="component" value="Unassembled WGS sequence"/>
</dbReference>
<evidence type="ECO:0000256" key="2">
    <source>
        <dbReference type="ARBA" id="ARBA00023163"/>
    </source>
</evidence>
<feature type="domain" description="DNA-directed RNA polymerase RBP11-like dimerisation" evidence="4">
    <location>
        <begin position="22"/>
        <end position="97"/>
    </location>
</feature>
<dbReference type="PANTHER" id="PTHR13946:SF28">
    <property type="entry name" value="DNA-DIRECTED RNA POLYMERASES I AND III SUBUNIT RPAC2"/>
    <property type="match status" value="1"/>
</dbReference>
<reference evidence="5 6" key="2">
    <citation type="submission" date="2014-03" db="EMBL/GenBank/DDBJ databases">
        <title>The Genome Sequence of Anncaliia algerae insect isolate PRA339.</title>
        <authorList>
            <consortium name="The Broad Institute Genome Sequencing Platform"/>
            <consortium name="The Broad Institute Genome Sequencing Center for Infectious Disease"/>
            <person name="Cuomo C."/>
            <person name="Becnel J."/>
            <person name="Sanscrainte N."/>
            <person name="Walker B."/>
            <person name="Young S.K."/>
            <person name="Zeng Q."/>
            <person name="Gargeya S."/>
            <person name="Fitzgerald M."/>
            <person name="Haas B."/>
            <person name="Abouelleil A."/>
            <person name="Alvarado L."/>
            <person name="Arachchi H.M."/>
            <person name="Berlin A.M."/>
            <person name="Chapman S.B."/>
            <person name="Dewar J."/>
            <person name="Goldberg J."/>
            <person name="Griggs A."/>
            <person name="Gujja S."/>
            <person name="Hansen M."/>
            <person name="Howarth C."/>
            <person name="Imamovic A."/>
            <person name="Larimer J."/>
            <person name="McCowan C."/>
            <person name="Murphy C."/>
            <person name="Neiman D."/>
            <person name="Pearson M."/>
            <person name="Priest M."/>
            <person name="Roberts A."/>
            <person name="Saif S."/>
            <person name="Shea T."/>
            <person name="Sisk P."/>
            <person name="Sykes S."/>
            <person name="Wortman J."/>
            <person name="Nusbaum C."/>
            <person name="Birren B."/>
        </authorList>
    </citation>
    <scope>NUCLEOTIDE SEQUENCE [LARGE SCALE GENOMIC DNA]</scope>
    <source>
        <strain evidence="5 6">PRA339</strain>
    </source>
</reference>
<keyword evidence="6" id="KW-1185">Reference proteome</keyword>
<evidence type="ECO:0000313" key="5">
    <source>
        <dbReference type="EMBL" id="KCZ80425.1"/>
    </source>
</evidence>
<dbReference type="SUPFAM" id="SSF55257">
    <property type="entry name" value="RBP11-like subunits of RNA polymerase"/>
    <property type="match status" value="1"/>
</dbReference>
<protein>
    <recommendedName>
        <fullName evidence="4">DNA-directed RNA polymerase RBP11-like dimerisation domain-containing protein</fullName>
    </recommendedName>
</protein>
<evidence type="ECO:0000256" key="3">
    <source>
        <dbReference type="ARBA" id="ARBA00025751"/>
    </source>
</evidence>
<dbReference type="InterPro" id="IPR036603">
    <property type="entry name" value="RBP11-like"/>
</dbReference>
<proteinExistence type="inferred from homology"/>
<dbReference type="GO" id="GO:0055029">
    <property type="term" value="C:nuclear DNA-directed RNA polymerase complex"/>
    <property type="evidence" value="ECO:0007669"/>
    <property type="project" value="UniProtKB-ARBA"/>
</dbReference>